<dbReference type="AlphaFoldDB" id="A0A0V9UD05"/>
<reference evidence="5" key="1">
    <citation type="submission" date="2015-01" db="EMBL/GenBank/DDBJ databases">
        <title>Draft genome sequence of Rhodococcus pyridinivorans strain KG-16, a hydrocarbon-degrading bacterium.</title>
        <authorList>
            <person name="Aggarwal R.K."/>
            <person name="Dawar C."/>
        </authorList>
    </citation>
    <scope>NUCLEOTIDE SEQUENCE [LARGE SCALE GENOMIC DNA]</scope>
    <source>
        <strain evidence="5">KG-16</strain>
    </source>
</reference>
<dbReference type="NCBIfam" id="NF033542">
    <property type="entry name" value="transpos_IS110"/>
    <property type="match status" value="1"/>
</dbReference>
<dbReference type="Pfam" id="PF02371">
    <property type="entry name" value="Transposase_20"/>
    <property type="match status" value="1"/>
</dbReference>
<dbReference type="GO" id="GO:0003677">
    <property type="term" value="F:DNA binding"/>
    <property type="evidence" value="ECO:0007669"/>
    <property type="project" value="InterPro"/>
</dbReference>
<evidence type="ECO:0000313" key="4">
    <source>
        <dbReference type="EMBL" id="KSZ56016.1"/>
    </source>
</evidence>
<reference evidence="4 5" key="2">
    <citation type="journal article" date="2016" name="Genome Announc.">
        <title>Draft Genome Sequence of a Versatile Hydrocarbon-Degrading Bacterium, Rhodococcus pyridinivorans Strain KG-16, Collected from Oil Fields in India.</title>
        <authorList>
            <person name="Aggarwal R.K."/>
            <person name="Dawar C."/>
            <person name="Phanindranath R."/>
            <person name="Mutnuri L."/>
            <person name="Dayal A.M."/>
        </authorList>
    </citation>
    <scope>NUCLEOTIDE SEQUENCE [LARGE SCALE GENOMIC DNA]</scope>
    <source>
        <strain evidence="4 5">KG-16</strain>
    </source>
</reference>
<dbReference type="PATRIC" id="fig|1441730.3.peg.5382"/>
<name>A0A0V9UD05_9NOCA</name>
<keyword evidence="1" id="KW-0175">Coiled coil</keyword>
<dbReference type="GO" id="GO:0006313">
    <property type="term" value="P:DNA transposition"/>
    <property type="evidence" value="ECO:0007669"/>
    <property type="project" value="InterPro"/>
</dbReference>
<dbReference type="InterPro" id="IPR002525">
    <property type="entry name" value="Transp_IS110-like_N"/>
</dbReference>
<gene>
    <name evidence="4" type="ORF">Z045_25530</name>
</gene>
<dbReference type="Proteomes" id="UP000053060">
    <property type="component" value="Unassembled WGS sequence"/>
</dbReference>
<sequence length="365" mass="39025">MLENTPNQVMIAVDPHKASWTAAAVDISLRALATIRVPVGDDGYRKLRRFARQWTNAEWAVEGATGLGAPLTNRLSNDGMEVVDVPAKLASRVRLLSTGHGRKSDDADAVSVGVAALTGHGLTTARIDATVTALRAIVEHRDDLVKTRTQTVNRLHVVLTHLIPAGASRGLSADRAAEMLKQVRPRDVAGKTLRSLAADLVAEVRQLDRRIDKAARDIEAAVTESGSSLTQLCGIAALNAGKILARVGSVHRFRSAAAFASYTGTAPIEASSGDVVRHRLSRAGDRQLNYVLHTMAITQIRRDTPGRAYYHRKRAAGKSHREALRCLKRRLSDVVYRQLLRDATPAVAAGPGGQSGAALSSCAAG</sequence>
<evidence type="ECO:0000313" key="5">
    <source>
        <dbReference type="Proteomes" id="UP000053060"/>
    </source>
</evidence>
<feature type="domain" description="Transposase IS116/IS110/IS902 C-terminal" evidence="3">
    <location>
        <begin position="229"/>
        <end position="311"/>
    </location>
</feature>
<accession>A0A0V9UD05</accession>
<dbReference type="InterPro" id="IPR003346">
    <property type="entry name" value="Transposase_20"/>
</dbReference>
<proteinExistence type="predicted"/>
<dbReference type="Pfam" id="PF01548">
    <property type="entry name" value="DEDD_Tnp_IS110"/>
    <property type="match status" value="1"/>
</dbReference>
<dbReference type="PANTHER" id="PTHR33055:SF16">
    <property type="entry name" value="TRANSPOSASE FOR INSERTION SEQUENCE ELEMENT IS1547"/>
    <property type="match status" value="1"/>
</dbReference>
<dbReference type="EMBL" id="AZXY01000026">
    <property type="protein sequence ID" value="KSZ56016.1"/>
    <property type="molecule type" value="Genomic_DNA"/>
</dbReference>
<protein>
    <submittedName>
        <fullName evidence="4">Transposase</fullName>
    </submittedName>
</protein>
<comment type="caution">
    <text evidence="4">The sequence shown here is derived from an EMBL/GenBank/DDBJ whole genome shotgun (WGS) entry which is preliminary data.</text>
</comment>
<feature type="domain" description="Transposase IS110-like N-terminal" evidence="2">
    <location>
        <begin position="12"/>
        <end position="164"/>
    </location>
</feature>
<feature type="coiled-coil region" evidence="1">
    <location>
        <begin position="197"/>
        <end position="224"/>
    </location>
</feature>
<dbReference type="RefSeq" id="WP_060655166.1">
    <property type="nucleotide sequence ID" value="NZ_AZXY01000026.1"/>
</dbReference>
<dbReference type="InterPro" id="IPR047650">
    <property type="entry name" value="Transpos_IS110"/>
</dbReference>
<evidence type="ECO:0000259" key="3">
    <source>
        <dbReference type="Pfam" id="PF02371"/>
    </source>
</evidence>
<evidence type="ECO:0000256" key="1">
    <source>
        <dbReference type="SAM" id="Coils"/>
    </source>
</evidence>
<dbReference type="PANTHER" id="PTHR33055">
    <property type="entry name" value="TRANSPOSASE FOR INSERTION SEQUENCE ELEMENT IS1111A"/>
    <property type="match status" value="1"/>
</dbReference>
<evidence type="ECO:0000259" key="2">
    <source>
        <dbReference type="Pfam" id="PF01548"/>
    </source>
</evidence>
<dbReference type="GO" id="GO:0004803">
    <property type="term" value="F:transposase activity"/>
    <property type="evidence" value="ECO:0007669"/>
    <property type="project" value="InterPro"/>
</dbReference>
<organism evidence="4 5">
    <name type="scientific">Rhodococcus pyridinivorans KG-16</name>
    <dbReference type="NCBI Taxonomy" id="1441730"/>
    <lineage>
        <taxon>Bacteria</taxon>
        <taxon>Bacillati</taxon>
        <taxon>Actinomycetota</taxon>
        <taxon>Actinomycetes</taxon>
        <taxon>Mycobacteriales</taxon>
        <taxon>Nocardiaceae</taxon>
        <taxon>Rhodococcus</taxon>
    </lineage>
</organism>